<dbReference type="EMBL" id="JAJSOF020000005">
    <property type="protein sequence ID" value="KAJ4448077.1"/>
    <property type="molecule type" value="Genomic_DNA"/>
</dbReference>
<dbReference type="Proteomes" id="UP001148838">
    <property type="component" value="Unassembled WGS sequence"/>
</dbReference>
<keyword evidence="2" id="KW-1185">Reference proteome</keyword>
<protein>
    <submittedName>
        <fullName evidence="1">Uncharacterized protein</fullName>
    </submittedName>
</protein>
<comment type="caution">
    <text evidence="1">The sequence shown here is derived from an EMBL/GenBank/DDBJ whole genome shotgun (WGS) entry which is preliminary data.</text>
</comment>
<name>A0ABQ8TND4_PERAM</name>
<gene>
    <name evidence="1" type="ORF">ANN_10089</name>
</gene>
<evidence type="ECO:0000313" key="1">
    <source>
        <dbReference type="EMBL" id="KAJ4448077.1"/>
    </source>
</evidence>
<evidence type="ECO:0000313" key="2">
    <source>
        <dbReference type="Proteomes" id="UP001148838"/>
    </source>
</evidence>
<sequence length="181" mass="20980">MCFGGRRCLRESVTSTVMNNGVGMVRMEVRWTTVSYIYPSCRLGFELTENGKEYGGFQQDGAICHTSNSNMTRISEVFPENRLVKKPMTFTIAGLNSLLFLFMRNSEMQSTCPLLKIDDRFKILELWAFRFIRYLSGSVKFKPRLLTCQLRIHECHPDYPSDLDNRPYTGWKGTDALKFKM</sequence>
<reference evidence="1 2" key="1">
    <citation type="journal article" date="2022" name="Allergy">
        <title>Genome assembly and annotation of Periplaneta americana reveal a comprehensive cockroach allergen profile.</title>
        <authorList>
            <person name="Wang L."/>
            <person name="Xiong Q."/>
            <person name="Saelim N."/>
            <person name="Wang L."/>
            <person name="Nong W."/>
            <person name="Wan A.T."/>
            <person name="Shi M."/>
            <person name="Liu X."/>
            <person name="Cao Q."/>
            <person name="Hui J.H.L."/>
            <person name="Sookrung N."/>
            <person name="Leung T.F."/>
            <person name="Tungtrongchitr A."/>
            <person name="Tsui S.K.W."/>
        </authorList>
    </citation>
    <scope>NUCLEOTIDE SEQUENCE [LARGE SCALE GENOMIC DNA]</scope>
    <source>
        <strain evidence="1">PWHHKU_190912</strain>
    </source>
</reference>
<accession>A0ABQ8TND4</accession>
<proteinExistence type="predicted"/>
<organism evidence="1 2">
    <name type="scientific">Periplaneta americana</name>
    <name type="common">American cockroach</name>
    <name type="synonym">Blatta americana</name>
    <dbReference type="NCBI Taxonomy" id="6978"/>
    <lineage>
        <taxon>Eukaryota</taxon>
        <taxon>Metazoa</taxon>
        <taxon>Ecdysozoa</taxon>
        <taxon>Arthropoda</taxon>
        <taxon>Hexapoda</taxon>
        <taxon>Insecta</taxon>
        <taxon>Pterygota</taxon>
        <taxon>Neoptera</taxon>
        <taxon>Polyneoptera</taxon>
        <taxon>Dictyoptera</taxon>
        <taxon>Blattodea</taxon>
        <taxon>Blattoidea</taxon>
        <taxon>Blattidae</taxon>
        <taxon>Blattinae</taxon>
        <taxon>Periplaneta</taxon>
    </lineage>
</organism>